<dbReference type="AlphaFoldDB" id="A0A1W0E521"/>
<protein>
    <submittedName>
        <fullName evidence="1">Uncharacterized protein</fullName>
    </submittedName>
</protein>
<reference evidence="1 2" key="1">
    <citation type="journal article" date="2017" name="Environ. Microbiol.">
        <title>Decay of the glycolytic pathway and adaptation to intranuclear parasitism within Enterocytozoonidae microsporidia.</title>
        <authorList>
            <person name="Wiredu Boakye D."/>
            <person name="Jaroenlak P."/>
            <person name="Prachumwat A."/>
            <person name="Williams T.A."/>
            <person name="Bateman K.S."/>
            <person name="Itsathitphaisarn O."/>
            <person name="Sritunyalucksana K."/>
            <person name="Paszkiewicz K.H."/>
            <person name="Moore K.A."/>
            <person name="Stentiford G.D."/>
            <person name="Williams B.A."/>
        </authorList>
    </citation>
    <scope>NUCLEOTIDE SEQUENCE [LARGE SCALE GENOMIC DNA]</scope>
    <source>
        <strain evidence="1 2">TH1</strain>
    </source>
</reference>
<organism evidence="1 2">
    <name type="scientific">Ecytonucleospora hepatopenaei</name>
    <dbReference type="NCBI Taxonomy" id="646526"/>
    <lineage>
        <taxon>Eukaryota</taxon>
        <taxon>Fungi</taxon>
        <taxon>Fungi incertae sedis</taxon>
        <taxon>Microsporidia</taxon>
        <taxon>Enterocytozoonidae</taxon>
        <taxon>Ecytonucleospora</taxon>
    </lineage>
</organism>
<dbReference type="EMBL" id="MNPJ01000020">
    <property type="protein sequence ID" value="OQS54377.1"/>
    <property type="molecule type" value="Genomic_DNA"/>
</dbReference>
<dbReference type="VEuPathDB" id="MicrosporidiaDB:EHP00_1069"/>
<proteinExistence type="predicted"/>
<sequence>MQNKYKEKLSEYFLSLRHLPYFTELIHERYQNEDLPDKVYDELQETPYIQNNETFRIIAEDIVTYYDLSNVYYMFYSRSKFMSNPRKRIEGCPFLTRMIRKMKELELNTRQYNKMCVEFQRIIEEDWVVHDYFVFSKTAEIFASIYNDSLFKCPKCNEFSSFEEKLKNCAGEDCKNNKSVILMCYILEKTLPNIPQNKKQMDDIIKLNSLVKNIINMHKNIDIWIENLEKDEESQIIQVSNNEEHNKAIDLTLIEVDN</sequence>
<dbReference type="Proteomes" id="UP000192758">
    <property type="component" value="Unassembled WGS sequence"/>
</dbReference>
<evidence type="ECO:0000313" key="1">
    <source>
        <dbReference type="EMBL" id="OQS54377.1"/>
    </source>
</evidence>
<evidence type="ECO:0000313" key="2">
    <source>
        <dbReference type="Proteomes" id="UP000192758"/>
    </source>
</evidence>
<keyword evidence="2" id="KW-1185">Reference proteome</keyword>
<name>A0A1W0E521_9MICR</name>
<gene>
    <name evidence="1" type="ORF">EHP00_1069</name>
</gene>
<comment type="caution">
    <text evidence="1">The sequence shown here is derived from an EMBL/GenBank/DDBJ whole genome shotgun (WGS) entry which is preliminary data.</text>
</comment>
<accession>A0A1W0E521</accession>